<evidence type="ECO:0000313" key="7">
    <source>
        <dbReference type="EMBL" id="KAG0478116.1"/>
    </source>
</evidence>
<feature type="transmembrane region" description="Helical" evidence="5">
    <location>
        <begin position="333"/>
        <end position="356"/>
    </location>
</feature>
<gene>
    <name evidence="7" type="ORF">HPP92_012835</name>
</gene>
<keyword evidence="2" id="KW-0863">Zinc-finger</keyword>
<evidence type="ECO:0000256" key="3">
    <source>
        <dbReference type="ARBA" id="ARBA00022833"/>
    </source>
</evidence>
<feature type="region of interest" description="Disordered" evidence="4">
    <location>
        <begin position="1"/>
        <end position="48"/>
    </location>
</feature>
<reference evidence="7 8" key="1">
    <citation type="journal article" date="2020" name="Nat. Food">
        <title>A phased Vanilla planifolia genome enables genetic improvement of flavour and production.</title>
        <authorList>
            <person name="Hasing T."/>
            <person name="Tang H."/>
            <person name="Brym M."/>
            <person name="Khazi F."/>
            <person name="Huang T."/>
            <person name="Chambers A.H."/>
        </authorList>
    </citation>
    <scope>NUCLEOTIDE SEQUENCE [LARGE SCALE GENOMIC DNA]</scope>
    <source>
        <tissue evidence="7">Leaf</tissue>
    </source>
</reference>
<dbReference type="PANTHER" id="PTHR46158:SF2">
    <property type="entry name" value="OS02G0165000 PROTEIN"/>
    <property type="match status" value="1"/>
</dbReference>
<feature type="transmembrane region" description="Helical" evidence="5">
    <location>
        <begin position="419"/>
        <end position="441"/>
    </location>
</feature>
<feature type="region of interest" description="Disordered" evidence="4">
    <location>
        <begin position="458"/>
        <end position="496"/>
    </location>
</feature>
<feature type="compositionally biased region" description="Polar residues" evidence="4">
    <location>
        <begin position="482"/>
        <end position="496"/>
    </location>
</feature>
<dbReference type="CDD" id="cd16495">
    <property type="entry name" value="RING_CH-C4HC3_MARCH"/>
    <property type="match status" value="1"/>
</dbReference>
<dbReference type="AlphaFoldDB" id="A0A835QR87"/>
<evidence type="ECO:0000313" key="8">
    <source>
        <dbReference type="Proteomes" id="UP000639772"/>
    </source>
</evidence>
<proteinExistence type="predicted"/>
<dbReference type="Proteomes" id="UP000639772">
    <property type="component" value="Chromosome 6"/>
</dbReference>
<dbReference type="Pfam" id="PF12906">
    <property type="entry name" value="RINGv"/>
    <property type="match status" value="1"/>
</dbReference>
<keyword evidence="5" id="KW-0812">Transmembrane</keyword>
<dbReference type="SUPFAM" id="SSF57850">
    <property type="entry name" value="RING/U-box"/>
    <property type="match status" value="1"/>
</dbReference>
<keyword evidence="1" id="KW-0479">Metal-binding</keyword>
<organism evidence="7 8">
    <name type="scientific">Vanilla planifolia</name>
    <name type="common">Vanilla</name>
    <dbReference type="NCBI Taxonomy" id="51239"/>
    <lineage>
        <taxon>Eukaryota</taxon>
        <taxon>Viridiplantae</taxon>
        <taxon>Streptophyta</taxon>
        <taxon>Embryophyta</taxon>
        <taxon>Tracheophyta</taxon>
        <taxon>Spermatophyta</taxon>
        <taxon>Magnoliopsida</taxon>
        <taxon>Liliopsida</taxon>
        <taxon>Asparagales</taxon>
        <taxon>Orchidaceae</taxon>
        <taxon>Vanilloideae</taxon>
        <taxon>Vanilleae</taxon>
        <taxon>Vanilla</taxon>
    </lineage>
</organism>
<dbReference type="InterPro" id="IPR013083">
    <property type="entry name" value="Znf_RING/FYVE/PHD"/>
</dbReference>
<feature type="compositionally biased region" description="Low complexity" evidence="4">
    <location>
        <begin position="71"/>
        <end position="83"/>
    </location>
</feature>
<feature type="domain" description="RING-CH-type" evidence="6">
    <location>
        <begin position="240"/>
        <end position="302"/>
    </location>
</feature>
<dbReference type="Gene3D" id="3.30.40.10">
    <property type="entry name" value="Zinc/RING finger domain, C3HC4 (zinc finger)"/>
    <property type="match status" value="1"/>
</dbReference>
<evidence type="ECO:0000256" key="2">
    <source>
        <dbReference type="ARBA" id="ARBA00022771"/>
    </source>
</evidence>
<dbReference type="EMBL" id="JADCNM010000006">
    <property type="protein sequence ID" value="KAG0478116.1"/>
    <property type="molecule type" value="Genomic_DNA"/>
</dbReference>
<feature type="region of interest" description="Disordered" evidence="4">
    <location>
        <begin position="61"/>
        <end position="93"/>
    </location>
</feature>
<protein>
    <recommendedName>
        <fullName evidence="6">RING-CH-type domain-containing protein</fullName>
    </recommendedName>
</protein>
<dbReference type="InterPro" id="IPR011016">
    <property type="entry name" value="Znf_RING-CH"/>
</dbReference>
<evidence type="ECO:0000256" key="1">
    <source>
        <dbReference type="ARBA" id="ARBA00022723"/>
    </source>
</evidence>
<dbReference type="SMART" id="SM00744">
    <property type="entry name" value="RINGv"/>
    <property type="match status" value="1"/>
</dbReference>
<evidence type="ECO:0000259" key="6">
    <source>
        <dbReference type="PROSITE" id="PS51292"/>
    </source>
</evidence>
<dbReference type="PROSITE" id="PS51292">
    <property type="entry name" value="ZF_RING_CH"/>
    <property type="match status" value="1"/>
</dbReference>
<evidence type="ECO:0000256" key="4">
    <source>
        <dbReference type="SAM" id="MobiDB-lite"/>
    </source>
</evidence>
<feature type="compositionally biased region" description="Polar residues" evidence="4">
    <location>
        <begin position="458"/>
        <end position="473"/>
    </location>
</feature>
<dbReference type="OrthoDB" id="435038at2759"/>
<comment type="caution">
    <text evidence="7">The sequence shown here is derived from an EMBL/GenBank/DDBJ whole genome shotgun (WGS) entry which is preliminary data.</text>
</comment>
<dbReference type="PANTHER" id="PTHR46158">
    <property type="entry name" value="OS02G0165000 PROTEIN"/>
    <property type="match status" value="1"/>
</dbReference>
<feature type="compositionally biased region" description="Basic and acidic residues" evidence="4">
    <location>
        <begin position="22"/>
        <end position="34"/>
    </location>
</feature>
<feature type="compositionally biased region" description="Polar residues" evidence="4">
    <location>
        <begin position="35"/>
        <end position="48"/>
    </location>
</feature>
<dbReference type="GO" id="GO:0008270">
    <property type="term" value="F:zinc ion binding"/>
    <property type="evidence" value="ECO:0007669"/>
    <property type="project" value="UniProtKB-KW"/>
</dbReference>
<keyword evidence="3" id="KW-0862">Zinc</keyword>
<name>A0A835QR87_VANPL</name>
<keyword evidence="5" id="KW-1133">Transmembrane helix</keyword>
<keyword evidence="5" id="KW-0472">Membrane</keyword>
<sequence>MEDSETTPLPHLVPNLATSGPVDHEELGRRESNGRKISQSHLSRRPSLTSLQIPARSLDNYQNNSEGIDIPASSTPCSTRSSLPPRPPSIKGKASMRSLLPQWSFGAKNCSQEADKAVLLMPSTSSGRQQDRSSISRAFSFTKVLSSISLKGALSLPSTPAGSWGPESLRGRHIVGIPTPDKPQGQKHMVRSLSAPGNVKDRSLRRTHSLGFIRVIPTPCPVVFDAAAVAEAVQSANGEDIPEEEAVCRICLVDIEEEGETFKMECSCKGELALAHKECAIKWFSIKGNKTCEVCKHEVQNLPVTLLRLQNPQNANRVLSNITPQRQVARHRIWHGIPALVMISILAYFCFLEQLLISDMGLHALAISLPFSSVLGLLSSLIASTMVSKVYIWAYASFQFAVVILFAHIFYNVLNVDAVLAVLLSSFTAFGIAISTNSLLVECLRWRARRNHRLGLQQRNAEQQQATANSETQHGQHDQQQEVESQIENTDTLLHG</sequence>
<accession>A0A835QR87</accession>
<feature type="transmembrane region" description="Helical" evidence="5">
    <location>
        <begin position="362"/>
        <end position="383"/>
    </location>
</feature>
<feature type="transmembrane region" description="Helical" evidence="5">
    <location>
        <begin position="390"/>
        <end position="413"/>
    </location>
</feature>
<evidence type="ECO:0000256" key="5">
    <source>
        <dbReference type="SAM" id="Phobius"/>
    </source>
</evidence>